<dbReference type="InterPro" id="IPR004698">
    <property type="entry name" value="Zn/Fe_permease_fun/pln"/>
</dbReference>
<keyword evidence="10" id="KW-0732">Signal</keyword>
<feature type="transmembrane region" description="Helical" evidence="8">
    <location>
        <begin position="260"/>
        <end position="281"/>
    </location>
</feature>
<feature type="chain" id="PRO_5044260755" evidence="10">
    <location>
        <begin position="28"/>
        <end position="355"/>
    </location>
</feature>
<gene>
    <name evidence="12" type="primary">LOC18607012</name>
</gene>
<comment type="subcellular location">
    <subcellularLocation>
        <location evidence="1 8">Membrane</location>
        <topology evidence="1 8">Multi-pass membrane protein</topology>
    </subcellularLocation>
</comment>
<dbReference type="GeneID" id="18607012"/>
<evidence type="ECO:0000256" key="7">
    <source>
        <dbReference type="ARBA" id="ARBA00023136"/>
    </source>
</evidence>
<name>A0AB32VXG6_THECC</name>
<dbReference type="Proteomes" id="UP000694886">
    <property type="component" value="Chromosome 2"/>
</dbReference>
<feature type="transmembrane region" description="Helical" evidence="8">
    <location>
        <begin position="329"/>
        <end position="350"/>
    </location>
</feature>
<evidence type="ECO:0000256" key="5">
    <source>
        <dbReference type="ARBA" id="ARBA00022989"/>
    </source>
</evidence>
<dbReference type="GO" id="GO:0016020">
    <property type="term" value="C:membrane"/>
    <property type="evidence" value="ECO:0007669"/>
    <property type="project" value="UniProtKB-SubCell"/>
</dbReference>
<dbReference type="Pfam" id="PF02535">
    <property type="entry name" value="Zip"/>
    <property type="match status" value="1"/>
</dbReference>
<dbReference type="GO" id="GO:0005385">
    <property type="term" value="F:zinc ion transmembrane transporter activity"/>
    <property type="evidence" value="ECO:0007669"/>
    <property type="project" value="InterPro"/>
</dbReference>
<evidence type="ECO:0000256" key="1">
    <source>
        <dbReference type="ARBA" id="ARBA00004141"/>
    </source>
</evidence>
<reference evidence="11" key="1">
    <citation type="journal article" date="1997" name="Nucleic Acids Res.">
        <title>tRNAscan-SE: a program for improved detection of transfer RNA genes in genomic sequence.</title>
        <authorList>
            <person name="Lowe T.M."/>
            <person name="Eddy S.R."/>
        </authorList>
    </citation>
    <scope>NUCLEOTIDE SEQUENCE [LARGE SCALE GENOMIC DNA]</scope>
    <source>
        <strain evidence="11">r\B97-61/B2</strain>
    </source>
</reference>
<evidence type="ECO:0000256" key="4">
    <source>
        <dbReference type="ARBA" id="ARBA00022692"/>
    </source>
</evidence>
<dbReference type="AlphaFoldDB" id="A0AB32VXG6"/>
<dbReference type="NCBIfam" id="TIGR00820">
    <property type="entry name" value="zip"/>
    <property type="match status" value="1"/>
</dbReference>
<proteinExistence type="inferred from homology"/>
<keyword evidence="6 8" id="KW-0406">Ion transport</keyword>
<feature type="transmembrane region" description="Helical" evidence="8">
    <location>
        <begin position="51"/>
        <end position="70"/>
    </location>
</feature>
<dbReference type="PANTHER" id="PTHR11040">
    <property type="entry name" value="ZINC/IRON TRANSPORTER"/>
    <property type="match status" value="1"/>
</dbReference>
<keyword evidence="4 8" id="KW-0812">Transmembrane</keyword>
<feature type="region of interest" description="Disordered" evidence="9">
    <location>
        <begin position="154"/>
        <end position="178"/>
    </location>
</feature>
<dbReference type="InterPro" id="IPR003689">
    <property type="entry name" value="ZIP"/>
</dbReference>
<keyword evidence="3 8" id="KW-0813">Transport</keyword>
<evidence type="ECO:0000256" key="8">
    <source>
        <dbReference type="RuleBase" id="RU362088"/>
    </source>
</evidence>
<dbReference type="KEGG" id="tcc:18607012"/>
<feature type="transmembrane region" description="Helical" evidence="8">
    <location>
        <begin position="293"/>
        <end position="317"/>
    </location>
</feature>
<feature type="transmembrane region" description="Helical" evidence="8">
    <location>
        <begin position="123"/>
        <end position="140"/>
    </location>
</feature>
<evidence type="ECO:0000313" key="12">
    <source>
        <dbReference type="RefSeq" id="XP_017971917.1"/>
    </source>
</evidence>
<accession>A0AB32VXG6</accession>
<dbReference type="Gramene" id="Tc02v2_t000380.1">
    <property type="protein sequence ID" value="Tc02v2_p000380.1"/>
    <property type="gene ID" value="Tc02v2_g000380"/>
</dbReference>
<feature type="signal peptide" evidence="10">
    <location>
        <begin position="1"/>
        <end position="27"/>
    </location>
</feature>
<evidence type="ECO:0000256" key="3">
    <source>
        <dbReference type="ARBA" id="ARBA00022448"/>
    </source>
</evidence>
<comment type="similarity">
    <text evidence="2 8">Belongs to the ZIP transporter (TC 2.A.5) family.</text>
</comment>
<evidence type="ECO:0000256" key="9">
    <source>
        <dbReference type="SAM" id="MobiDB-lite"/>
    </source>
</evidence>
<feature type="transmembrane region" description="Helical" evidence="8">
    <location>
        <begin position="199"/>
        <end position="219"/>
    </location>
</feature>
<keyword evidence="5 8" id="KW-1133">Transmembrane helix</keyword>
<reference evidence="12" key="2">
    <citation type="submission" date="2025-08" db="UniProtKB">
        <authorList>
            <consortium name="RefSeq"/>
        </authorList>
    </citation>
    <scope>IDENTIFICATION</scope>
</reference>
<organism evidence="11 12">
    <name type="scientific">Theobroma cacao</name>
    <name type="common">Cacao</name>
    <name type="synonym">Cocoa</name>
    <dbReference type="NCBI Taxonomy" id="3641"/>
    <lineage>
        <taxon>Eukaryota</taxon>
        <taxon>Viridiplantae</taxon>
        <taxon>Streptophyta</taxon>
        <taxon>Embryophyta</taxon>
        <taxon>Tracheophyta</taxon>
        <taxon>Spermatophyta</taxon>
        <taxon>Magnoliopsida</taxon>
        <taxon>eudicotyledons</taxon>
        <taxon>Gunneridae</taxon>
        <taxon>Pentapetalae</taxon>
        <taxon>rosids</taxon>
        <taxon>malvids</taxon>
        <taxon>Malvales</taxon>
        <taxon>Malvaceae</taxon>
        <taxon>Byttnerioideae</taxon>
        <taxon>Theobroma</taxon>
    </lineage>
</organism>
<feature type="transmembrane region" description="Helical" evidence="8">
    <location>
        <begin position="82"/>
        <end position="103"/>
    </location>
</feature>
<evidence type="ECO:0000313" key="11">
    <source>
        <dbReference type="Proteomes" id="UP000694886"/>
    </source>
</evidence>
<evidence type="ECO:0000256" key="10">
    <source>
        <dbReference type="SAM" id="SignalP"/>
    </source>
</evidence>
<sequence length="355" mass="38323">MRKIHSFSCKFLTISCFVLLLPILVYSKCVCEAEDQEREQNSALALKFKLVAIASILVATATGVCLPFLVKNIRVLQPDKGTFSLIKTFAAGVILATGFIHILPDAYERLTSPCLSENPWHHFPFASFVAMVAAILTLMMESFATGYHKRNELSKAQPVNGDEESEEHGGHGHGRGGHGHGSAFVLDRTKSSDLIRHRIVSQVLELGIVVHSVIIGLSLGASENPRTIKPLVAAISFHQFFEGMGLGGCILPAKFKHRAVAIMVLFISLTAPIGIAVGIGLSNAYNENSPTALIVQGLLNSASAGILIYMALVDLLADVFMSPQMLSNIRLQLATAFTLLLGVCCMSLMAKWGDH</sequence>
<evidence type="ECO:0000256" key="6">
    <source>
        <dbReference type="ARBA" id="ARBA00023065"/>
    </source>
</evidence>
<keyword evidence="7 8" id="KW-0472">Membrane</keyword>
<dbReference type="RefSeq" id="XP_017971917.1">
    <property type="nucleotide sequence ID" value="XM_018116428.1"/>
</dbReference>
<dbReference type="PANTHER" id="PTHR11040:SF71">
    <property type="entry name" value="ZIP METAL ION TRANSPORTER FAMILY PROTEIN"/>
    <property type="match status" value="1"/>
</dbReference>
<protein>
    <submittedName>
        <fullName evidence="12">Fe(2+) transport protein 1</fullName>
    </submittedName>
</protein>
<evidence type="ECO:0000256" key="2">
    <source>
        <dbReference type="ARBA" id="ARBA00006939"/>
    </source>
</evidence>
<feature type="transmembrane region" description="Helical" evidence="8">
    <location>
        <begin position="231"/>
        <end position="253"/>
    </location>
</feature>